<dbReference type="InterPro" id="IPR003661">
    <property type="entry name" value="HisK_dim/P_dom"/>
</dbReference>
<dbReference type="PRINTS" id="PR00344">
    <property type="entry name" value="BCTRLSENSOR"/>
</dbReference>
<evidence type="ECO:0000256" key="7">
    <source>
        <dbReference type="ARBA" id="ARBA00022741"/>
    </source>
</evidence>
<dbReference type="Gene3D" id="1.10.287.130">
    <property type="match status" value="1"/>
</dbReference>
<keyword evidence="7" id="KW-0547">Nucleotide-binding</keyword>
<dbReference type="SMART" id="SM00387">
    <property type="entry name" value="HATPase_c"/>
    <property type="match status" value="1"/>
</dbReference>
<dbReference type="SUPFAM" id="SSF55874">
    <property type="entry name" value="ATPase domain of HSP90 chaperone/DNA topoisomerase II/histidine kinase"/>
    <property type="match status" value="1"/>
</dbReference>
<dbReference type="PANTHER" id="PTHR45436">
    <property type="entry name" value="SENSOR HISTIDINE KINASE YKOH"/>
    <property type="match status" value="1"/>
</dbReference>
<name>A0ABQ1RFE6_9ALTE</name>
<evidence type="ECO:0000313" key="16">
    <source>
        <dbReference type="Proteomes" id="UP000614272"/>
    </source>
</evidence>
<comment type="subcellular location">
    <subcellularLocation>
        <location evidence="2">Membrane</location>
        <topology evidence="2">Multi-pass membrane protein</topology>
    </subcellularLocation>
</comment>
<dbReference type="Pfam" id="PF00512">
    <property type="entry name" value="HisKA"/>
    <property type="match status" value="1"/>
</dbReference>
<keyword evidence="4" id="KW-0597">Phosphoprotein</keyword>
<reference evidence="16" key="1">
    <citation type="journal article" date="2019" name="Int. J. Syst. Evol. Microbiol.">
        <title>The Global Catalogue of Microorganisms (GCM) 10K type strain sequencing project: providing services to taxonomists for standard genome sequencing and annotation.</title>
        <authorList>
            <consortium name="The Broad Institute Genomics Platform"/>
            <consortium name="The Broad Institute Genome Sequencing Center for Infectious Disease"/>
            <person name="Wu L."/>
            <person name="Ma J."/>
        </authorList>
    </citation>
    <scope>NUCLEOTIDE SEQUENCE [LARGE SCALE GENOMIC DNA]</scope>
    <source>
        <strain evidence="16">CGMCC 1.12923</strain>
    </source>
</reference>
<accession>A0ABQ1RFE6</accession>
<dbReference type="Pfam" id="PF02518">
    <property type="entry name" value="HATPase_c"/>
    <property type="match status" value="1"/>
</dbReference>
<protein>
    <recommendedName>
        <fullName evidence="3">histidine kinase</fullName>
        <ecNumber evidence="3">2.7.13.3</ecNumber>
    </recommendedName>
</protein>
<evidence type="ECO:0000256" key="3">
    <source>
        <dbReference type="ARBA" id="ARBA00012438"/>
    </source>
</evidence>
<feature type="transmembrane region" description="Helical" evidence="13">
    <location>
        <begin position="128"/>
        <end position="151"/>
    </location>
</feature>
<evidence type="ECO:0000256" key="8">
    <source>
        <dbReference type="ARBA" id="ARBA00022777"/>
    </source>
</evidence>
<keyword evidence="12 13" id="KW-0472">Membrane</keyword>
<evidence type="ECO:0000256" key="11">
    <source>
        <dbReference type="ARBA" id="ARBA00023012"/>
    </source>
</evidence>
<evidence type="ECO:0000256" key="13">
    <source>
        <dbReference type="SAM" id="Phobius"/>
    </source>
</evidence>
<dbReference type="SMART" id="SM00388">
    <property type="entry name" value="HisKA"/>
    <property type="match status" value="1"/>
</dbReference>
<dbReference type="CDD" id="cd00075">
    <property type="entry name" value="HATPase"/>
    <property type="match status" value="1"/>
</dbReference>
<keyword evidence="16" id="KW-1185">Reference proteome</keyword>
<dbReference type="InterPro" id="IPR050428">
    <property type="entry name" value="TCS_sensor_his_kinase"/>
</dbReference>
<dbReference type="InterPro" id="IPR036097">
    <property type="entry name" value="HisK_dim/P_sf"/>
</dbReference>
<dbReference type="InterPro" id="IPR013727">
    <property type="entry name" value="2CSK_N"/>
</dbReference>
<evidence type="ECO:0000256" key="4">
    <source>
        <dbReference type="ARBA" id="ARBA00022553"/>
    </source>
</evidence>
<dbReference type="InterPro" id="IPR036890">
    <property type="entry name" value="HATPase_C_sf"/>
</dbReference>
<evidence type="ECO:0000256" key="2">
    <source>
        <dbReference type="ARBA" id="ARBA00004141"/>
    </source>
</evidence>
<dbReference type="Gene3D" id="3.30.565.10">
    <property type="entry name" value="Histidine kinase-like ATPase, C-terminal domain"/>
    <property type="match status" value="1"/>
</dbReference>
<evidence type="ECO:0000256" key="12">
    <source>
        <dbReference type="ARBA" id="ARBA00023136"/>
    </source>
</evidence>
<comment type="caution">
    <text evidence="15">The sequence shown here is derived from an EMBL/GenBank/DDBJ whole genome shotgun (WGS) entry which is preliminary data.</text>
</comment>
<dbReference type="PANTHER" id="PTHR45436:SF14">
    <property type="entry name" value="SENSOR PROTEIN QSEC"/>
    <property type="match status" value="1"/>
</dbReference>
<comment type="catalytic activity">
    <reaction evidence="1">
        <text>ATP + protein L-histidine = ADP + protein N-phospho-L-histidine.</text>
        <dbReference type="EC" id="2.7.13.3"/>
    </reaction>
</comment>
<feature type="domain" description="Histidine kinase" evidence="14">
    <location>
        <begin position="212"/>
        <end position="426"/>
    </location>
</feature>
<dbReference type="CDD" id="cd00082">
    <property type="entry name" value="HisKA"/>
    <property type="match status" value="1"/>
</dbReference>
<evidence type="ECO:0000256" key="6">
    <source>
        <dbReference type="ARBA" id="ARBA00022692"/>
    </source>
</evidence>
<keyword evidence="11" id="KW-0902">Two-component regulatory system</keyword>
<sequence length="429" mass="48211">MALVIFFAATQSYRNTINASAMLFDRHLHSLADTLNSLPIGTIDKTANARSMVSPEDNFIFQVWHQNNMLLSSPGLEKIPFTALKEGVREENIQGLRWQVLAHFYPQTGYWVMVAEPLHHRVELSEEMVLATLVPLVLSLPILAVLISVAIKQGLAPLHQLAKELQTKRADDLSALQLRDQKKELKPVVETINNLLARLDLAFARERRFASDAAHELRTPLSVLRLNAHNLEKELDSGSENLLLLKQGVERMSHVVDQILLLNRTNPEHFSVKFEKVDLYKIIQQVITELYPQIAQKQQHISLQGQSCMMQGDDFSLRLLVQNLLTNANKYSPVHGQIEVSLNQNGERLELMVEDSGPGLNEQEYERVFDRFYRVGGDRHPSGVPGCGLGLAIVRHVLSLYHGHIYLGRSQRLGGLAARVVIPCGGMNA</sequence>
<organism evidence="15 16">
    <name type="scientific">Lacimicrobium alkaliphilum</name>
    <dbReference type="NCBI Taxonomy" id="1526571"/>
    <lineage>
        <taxon>Bacteria</taxon>
        <taxon>Pseudomonadati</taxon>
        <taxon>Pseudomonadota</taxon>
        <taxon>Gammaproteobacteria</taxon>
        <taxon>Alteromonadales</taxon>
        <taxon>Alteromonadaceae</taxon>
        <taxon>Lacimicrobium</taxon>
    </lineage>
</organism>
<evidence type="ECO:0000256" key="5">
    <source>
        <dbReference type="ARBA" id="ARBA00022679"/>
    </source>
</evidence>
<proteinExistence type="predicted"/>
<evidence type="ECO:0000256" key="9">
    <source>
        <dbReference type="ARBA" id="ARBA00022840"/>
    </source>
</evidence>
<dbReference type="Proteomes" id="UP000614272">
    <property type="component" value="Unassembled WGS sequence"/>
</dbReference>
<keyword evidence="9" id="KW-0067">ATP-binding</keyword>
<gene>
    <name evidence="15" type="ORF">GCM10011357_24590</name>
</gene>
<keyword evidence="10 13" id="KW-1133">Transmembrane helix</keyword>
<evidence type="ECO:0000259" key="14">
    <source>
        <dbReference type="PROSITE" id="PS50109"/>
    </source>
</evidence>
<dbReference type="EC" id="2.7.13.3" evidence="3"/>
<dbReference type="InterPro" id="IPR005467">
    <property type="entry name" value="His_kinase_dom"/>
</dbReference>
<keyword evidence="5" id="KW-0808">Transferase</keyword>
<dbReference type="Pfam" id="PF08521">
    <property type="entry name" value="2CSK_N"/>
    <property type="match status" value="1"/>
</dbReference>
<keyword evidence="8 15" id="KW-0418">Kinase</keyword>
<dbReference type="GO" id="GO:0016301">
    <property type="term" value="F:kinase activity"/>
    <property type="evidence" value="ECO:0007669"/>
    <property type="project" value="UniProtKB-KW"/>
</dbReference>
<dbReference type="InterPro" id="IPR004358">
    <property type="entry name" value="Sig_transdc_His_kin-like_C"/>
</dbReference>
<dbReference type="EMBL" id="BMGJ01000009">
    <property type="protein sequence ID" value="GGD68604.1"/>
    <property type="molecule type" value="Genomic_DNA"/>
</dbReference>
<evidence type="ECO:0000256" key="10">
    <source>
        <dbReference type="ARBA" id="ARBA00022989"/>
    </source>
</evidence>
<evidence type="ECO:0000313" key="15">
    <source>
        <dbReference type="EMBL" id="GGD68604.1"/>
    </source>
</evidence>
<dbReference type="PROSITE" id="PS50109">
    <property type="entry name" value="HIS_KIN"/>
    <property type="match status" value="1"/>
</dbReference>
<keyword evidence="6 13" id="KW-0812">Transmembrane</keyword>
<dbReference type="SUPFAM" id="SSF47384">
    <property type="entry name" value="Homodimeric domain of signal transducing histidine kinase"/>
    <property type="match status" value="1"/>
</dbReference>
<dbReference type="InterPro" id="IPR003594">
    <property type="entry name" value="HATPase_dom"/>
</dbReference>
<evidence type="ECO:0000256" key="1">
    <source>
        <dbReference type="ARBA" id="ARBA00000085"/>
    </source>
</evidence>